<sequence length="120" mass="13468">MQRSPLILTENIMNSKQYSQLNDELKIMDTYIFSTPEKQTELGLDNKQLQQLQASITYNGYTLCVNGNGASATIPTPTHKVNRWDTWTSVKVVIGESNGSGDNKTEFNLKSLNVGLWNRA</sequence>
<dbReference type="EMBL" id="JACCHT010000002">
    <property type="protein sequence ID" value="NYT28068.1"/>
    <property type="molecule type" value="Genomic_DNA"/>
</dbReference>
<organism evidence="1 2">
    <name type="scientific">Candidatus Thiodubiliella endoseptemdiera</name>
    <dbReference type="NCBI Taxonomy" id="2738886"/>
    <lineage>
        <taxon>Bacteria</taxon>
        <taxon>Pseudomonadati</taxon>
        <taxon>Pseudomonadota</taxon>
        <taxon>Gammaproteobacteria</taxon>
        <taxon>Candidatus Pseudothioglobaceae</taxon>
        <taxon>Candidatus Thiodubiliella</taxon>
    </lineage>
</organism>
<protein>
    <submittedName>
        <fullName evidence="1">Uncharacterized protein</fullName>
    </submittedName>
</protein>
<evidence type="ECO:0000313" key="1">
    <source>
        <dbReference type="EMBL" id="NYT28068.1"/>
    </source>
</evidence>
<gene>
    <name evidence="1" type="ORF">H0A76_09395</name>
</gene>
<name>A0A853F3I0_9GAMM</name>
<comment type="caution">
    <text evidence="1">The sequence shown here is derived from an EMBL/GenBank/DDBJ whole genome shotgun (WGS) entry which is preliminary data.</text>
</comment>
<reference evidence="1 2" key="1">
    <citation type="submission" date="2020-05" db="EMBL/GenBank/DDBJ databases">
        <title>Horizontal transmission and recombination maintain forever young bacterial symbiont genomes.</title>
        <authorList>
            <person name="Russell S.L."/>
            <person name="Pepper-Tunick E."/>
            <person name="Svedberg J."/>
            <person name="Byrne A."/>
            <person name="Ruelas Castillo J."/>
            <person name="Vollmers C."/>
            <person name="Beinart R.A."/>
            <person name="Corbett-Detig R."/>
        </authorList>
    </citation>
    <scope>NUCLEOTIDE SEQUENCE [LARGE SCALE GENOMIC DNA]</scope>
    <source>
        <strain evidence="1">455</strain>
    </source>
</reference>
<proteinExistence type="predicted"/>
<accession>A0A853F3I0</accession>
<dbReference type="Proteomes" id="UP000568751">
    <property type="component" value="Unassembled WGS sequence"/>
</dbReference>
<dbReference type="RefSeq" id="WP_369151188.1">
    <property type="nucleotide sequence ID" value="NZ_OZ156463.1"/>
</dbReference>
<evidence type="ECO:0000313" key="2">
    <source>
        <dbReference type="Proteomes" id="UP000568751"/>
    </source>
</evidence>
<dbReference type="AlphaFoldDB" id="A0A853F3I0"/>